<organism evidence="1 2">
    <name type="scientific">Phormidium yuhuli AB48</name>
    <dbReference type="NCBI Taxonomy" id="2940671"/>
    <lineage>
        <taxon>Bacteria</taxon>
        <taxon>Bacillati</taxon>
        <taxon>Cyanobacteriota</taxon>
        <taxon>Cyanophyceae</taxon>
        <taxon>Oscillatoriophycideae</taxon>
        <taxon>Oscillatoriales</taxon>
        <taxon>Oscillatoriaceae</taxon>
        <taxon>Phormidium</taxon>
        <taxon>Phormidium yuhuli</taxon>
    </lineage>
</organism>
<name>A0ABY5AKI1_9CYAN</name>
<evidence type="ECO:0008006" key="3">
    <source>
        <dbReference type="Google" id="ProtNLM"/>
    </source>
</evidence>
<protein>
    <recommendedName>
        <fullName evidence="3">DUF262 domain-containing protein</fullName>
    </recommendedName>
</protein>
<sequence>MNIDILKDKRANCYSIMVHTSIEEYLEKVRSSFEEQGGIQGQREPLKTITAKRIRERMVADLEEGGILPPIVLGVILNENEFKSLENLENKESFDKILGSKDGEDIFIIDGMQRTTALKEAVKKNPGIKQQFIRVEYWLAAQSNAMTYRMLVLNTGQVPWNLRRQIEVVFKPIIKGLQQSNHNIEIIEVDDSKRKTRAGQFKASVVVELFLVFGSRKEKIDLHKEVADEFTRQDFIESTSRPEFTEEFYRVIDYLSRFEIALGKQNFFKSQPASYIGFVTAIALHTMGRPGGNHTPEKREKQWQTLEKHIEPFIDKIRSFSDEERQKFVCWDMLLKLTGKSGATKGYENRQFFKEAFTTLIEEKFEVDSMEVCWRAY</sequence>
<evidence type="ECO:0000313" key="1">
    <source>
        <dbReference type="EMBL" id="USR89712.1"/>
    </source>
</evidence>
<proteinExistence type="predicted"/>
<accession>A0ABY5AKI1</accession>
<reference evidence="1" key="1">
    <citation type="submission" date="2022-06" db="EMBL/GenBank/DDBJ databases">
        <title>Genome sequence of Phormidium yuhuli AB48 isolated from an industrial photobioreactor environment.</title>
        <authorList>
            <person name="Qiu Y."/>
            <person name="Noonan A.J.C."/>
            <person name="Dofher K."/>
            <person name="Koch M."/>
            <person name="Kieft B."/>
            <person name="Lin X."/>
            <person name="Ziels R.M."/>
            <person name="Hallam S.J."/>
        </authorList>
    </citation>
    <scope>NUCLEOTIDE SEQUENCE</scope>
    <source>
        <strain evidence="1">AB48</strain>
    </source>
</reference>
<evidence type="ECO:0000313" key="2">
    <source>
        <dbReference type="Proteomes" id="UP001056708"/>
    </source>
</evidence>
<gene>
    <name evidence="1" type="ORF">NEA10_12570</name>
</gene>
<dbReference type="Proteomes" id="UP001056708">
    <property type="component" value="Chromosome"/>
</dbReference>
<dbReference type="EMBL" id="CP098611">
    <property type="protein sequence ID" value="USR89712.1"/>
    <property type="molecule type" value="Genomic_DNA"/>
</dbReference>
<dbReference type="RefSeq" id="WP_252660772.1">
    <property type="nucleotide sequence ID" value="NZ_CP098611.1"/>
</dbReference>
<keyword evidence="2" id="KW-1185">Reference proteome</keyword>